<dbReference type="RefSeq" id="XP_013906799.1">
    <property type="nucleotide sequence ID" value="XM_014051345.1"/>
</dbReference>
<keyword evidence="2" id="KW-0813">Transport</keyword>
<dbReference type="GeneID" id="25726288"/>
<evidence type="ECO:0000313" key="11">
    <source>
        <dbReference type="EMBL" id="KIZ07780.1"/>
    </source>
</evidence>
<keyword evidence="12" id="KW-1185">Reference proteome</keyword>
<dbReference type="AlphaFoldDB" id="A0A0D2MZD6"/>
<dbReference type="Proteomes" id="UP000054498">
    <property type="component" value="Unassembled WGS sequence"/>
</dbReference>
<feature type="region of interest" description="Disordered" evidence="8">
    <location>
        <begin position="264"/>
        <end position="299"/>
    </location>
</feature>
<feature type="transmembrane region" description="Helical" evidence="9">
    <location>
        <begin position="572"/>
        <end position="596"/>
    </location>
</feature>
<evidence type="ECO:0000313" key="12">
    <source>
        <dbReference type="Proteomes" id="UP000054498"/>
    </source>
</evidence>
<dbReference type="OrthoDB" id="66620at2759"/>
<dbReference type="SUPFAM" id="SSF52540">
    <property type="entry name" value="P-loop containing nucleoside triphosphate hydrolases"/>
    <property type="match status" value="1"/>
</dbReference>
<keyword evidence="3 9" id="KW-0812">Transmembrane</keyword>
<feature type="domain" description="ABC transporter" evidence="10">
    <location>
        <begin position="1"/>
        <end position="230"/>
    </location>
</feature>
<dbReference type="PANTHER" id="PTHR48041">
    <property type="entry name" value="ABC TRANSPORTER G FAMILY MEMBER 28"/>
    <property type="match status" value="1"/>
</dbReference>
<feature type="transmembrane region" description="Helical" evidence="9">
    <location>
        <begin position="537"/>
        <end position="560"/>
    </location>
</feature>
<gene>
    <name evidence="11" type="ORF">MNEG_0170</name>
</gene>
<dbReference type="GO" id="GO:0016887">
    <property type="term" value="F:ATP hydrolysis activity"/>
    <property type="evidence" value="ECO:0007669"/>
    <property type="project" value="InterPro"/>
</dbReference>
<dbReference type="Pfam" id="PF00005">
    <property type="entry name" value="ABC_tran"/>
    <property type="match status" value="1"/>
</dbReference>
<evidence type="ECO:0000256" key="2">
    <source>
        <dbReference type="ARBA" id="ARBA00022448"/>
    </source>
</evidence>
<organism evidence="11 12">
    <name type="scientific">Monoraphidium neglectum</name>
    <dbReference type="NCBI Taxonomy" id="145388"/>
    <lineage>
        <taxon>Eukaryota</taxon>
        <taxon>Viridiplantae</taxon>
        <taxon>Chlorophyta</taxon>
        <taxon>core chlorophytes</taxon>
        <taxon>Chlorophyceae</taxon>
        <taxon>CS clade</taxon>
        <taxon>Sphaeropleales</taxon>
        <taxon>Selenastraceae</taxon>
        <taxon>Monoraphidium</taxon>
    </lineage>
</organism>
<evidence type="ECO:0000256" key="5">
    <source>
        <dbReference type="ARBA" id="ARBA00022840"/>
    </source>
</evidence>
<name>A0A0D2MZD6_9CHLO</name>
<keyword evidence="6 9" id="KW-1133">Transmembrane helix</keyword>
<evidence type="ECO:0000256" key="1">
    <source>
        <dbReference type="ARBA" id="ARBA00004141"/>
    </source>
</evidence>
<dbReference type="PROSITE" id="PS50893">
    <property type="entry name" value="ABC_TRANSPORTER_2"/>
    <property type="match status" value="1"/>
</dbReference>
<dbReference type="InterPro" id="IPR050352">
    <property type="entry name" value="ABCG_transporters"/>
</dbReference>
<dbReference type="Gene3D" id="3.40.50.300">
    <property type="entry name" value="P-loop containing nucleotide triphosphate hydrolases"/>
    <property type="match status" value="1"/>
</dbReference>
<dbReference type="GO" id="GO:0016020">
    <property type="term" value="C:membrane"/>
    <property type="evidence" value="ECO:0007669"/>
    <property type="project" value="UniProtKB-SubCell"/>
</dbReference>
<dbReference type="Pfam" id="PF01061">
    <property type="entry name" value="ABC2_membrane"/>
    <property type="match status" value="1"/>
</dbReference>
<dbReference type="InterPro" id="IPR017871">
    <property type="entry name" value="ABC_transporter-like_CS"/>
</dbReference>
<evidence type="ECO:0000256" key="7">
    <source>
        <dbReference type="ARBA" id="ARBA00023136"/>
    </source>
</evidence>
<proteinExistence type="predicted"/>
<dbReference type="GO" id="GO:0005524">
    <property type="term" value="F:ATP binding"/>
    <property type="evidence" value="ECO:0007669"/>
    <property type="project" value="UniProtKB-KW"/>
</dbReference>
<feature type="transmembrane region" description="Helical" evidence="9">
    <location>
        <begin position="634"/>
        <end position="651"/>
    </location>
</feature>
<dbReference type="InterPro" id="IPR003593">
    <property type="entry name" value="AAA+_ATPase"/>
</dbReference>
<feature type="transmembrane region" description="Helical" evidence="9">
    <location>
        <begin position="496"/>
        <end position="517"/>
    </location>
</feature>
<dbReference type="GO" id="GO:0140359">
    <property type="term" value="F:ABC-type transporter activity"/>
    <property type="evidence" value="ECO:0007669"/>
    <property type="project" value="InterPro"/>
</dbReference>
<evidence type="ECO:0000256" key="9">
    <source>
        <dbReference type="SAM" id="Phobius"/>
    </source>
</evidence>
<keyword evidence="5" id="KW-0067">ATP-binding</keyword>
<dbReference type="PROSITE" id="PS00211">
    <property type="entry name" value="ABC_TRANSPORTER_1"/>
    <property type="match status" value="1"/>
</dbReference>
<accession>A0A0D2MZD6</accession>
<evidence type="ECO:0000259" key="10">
    <source>
        <dbReference type="PROSITE" id="PS50893"/>
    </source>
</evidence>
<dbReference type="PANTHER" id="PTHR48041:SF139">
    <property type="entry name" value="PROTEIN SCARLET"/>
    <property type="match status" value="1"/>
</dbReference>
<dbReference type="EMBL" id="KK100232">
    <property type="protein sequence ID" value="KIZ07780.1"/>
    <property type="molecule type" value="Genomic_DNA"/>
</dbReference>
<protein>
    <submittedName>
        <fullName evidence="11">ABC transporter G family protein</fullName>
    </submittedName>
</protein>
<dbReference type="SMART" id="SM00382">
    <property type="entry name" value="AAA"/>
    <property type="match status" value="1"/>
</dbReference>
<dbReference type="KEGG" id="mng:MNEG_0170"/>
<sequence length="746" mass="79187">MPDVSGAARPYEMLALMGPSGAGKSTLLDILAARKSVGRLTGAVTVNGAPRGSSFVRSISYVPQEDNFLPSMTVIETCELHAALTLPRGTPRPQAASRIEEVLAAMGMLHARDTLVGGVLPGGLSLRGLSGGERRRVSVAIGILAAPSIVFLDEPTSGLDSCSALAVVEHLRDRARDSGLTVVASIHQPRAAVWSAFDACAVLSQGLGMYQGRCDAIVSWFEGGLGYGPWDSAVHGTASDWVMDLVNVGFSKAEVYGQQQQRQEAAAAAAEKQRTQKPAAPPLGPALSQHQVQSAGNAWSMRPSLTSATLGKRSSAGGTLATGPGAREAAATVAVAGIVGARCSIGDPPPLIGGSLRSYWQRQQQDVVVAAPLPVPAKDGSSKEREGRPVIIVNTEAGDRGSNSSGSASVATAASGANEGGAGLGAAAMAAAMAKRRPTFWSQFRALFRRELLATMRNPADVAGRMLLFAWVGLFCGLVFWRLGDGFDAVRNRINLLFVECLQYMLLPYVYMSLYAADRRHFTADISARLYSPGPYYAAKTLAVLPFALANCLFSTFIIYGMAGLRLTPFAVAINGVTSAILYLVAQQVQALAAILMPNEDAAFLLTIAYTTVNIYMSNFVIRFRDMANRWLSFLRYTSAVNFAYASILRAEFDDRSLSCAGGIPPEMIASVQSLLPNAPMLRMPALLRMATSPGDGCRMRLDAVLEYFEVDLSSGAYIAALLLHLAAMHAATFGALLLLARKERR</sequence>
<dbReference type="InterPro" id="IPR003439">
    <property type="entry name" value="ABC_transporter-like_ATP-bd"/>
</dbReference>
<feature type="transmembrane region" description="Helical" evidence="9">
    <location>
        <begin position="602"/>
        <end position="622"/>
    </location>
</feature>
<keyword evidence="4" id="KW-0547">Nucleotide-binding</keyword>
<evidence type="ECO:0000256" key="3">
    <source>
        <dbReference type="ARBA" id="ARBA00022692"/>
    </source>
</evidence>
<comment type="subcellular location">
    <subcellularLocation>
        <location evidence="1">Membrane</location>
        <topology evidence="1">Multi-pass membrane protein</topology>
    </subcellularLocation>
</comment>
<feature type="transmembrane region" description="Helical" evidence="9">
    <location>
        <begin position="466"/>
        <end position="484"/>
    </location>
</feature>
<feature type="compositionally biased region" description="Polar residues" evidence="8">
    <location>
        <begin position="288"/>
        <end position="299"/>
    </location>
</feature>
<evidence type="ECO:0000256" key="8">
    <source>
        <dbReference type="SAM" id="MobiDB-lite"/>
    </source>
</evidence>
<keyword evidence="7 9" id="KW-0472">Membrane</keyword>
<evidence type="ECO:0000256" key="4">
    <source>
        <dbReference type="ARBA" id="ARBA00022741"/>
    </source>
</evidence>
<feature type="transmembrane region" description="Helical" evidence="9">
    <location>
        <begin position="717"/>
        <end position="741"/>
    </location>
</feature>
<dbReference type="InterPro" id="IPR027417">
    <property type="entry name" value="P-loop_NTPase"/>
</dbReference>
<evidence type="ECO:0000256" key="6">
    <source>
        <dbReference type="ARBA" id="ARBA00022989"/>
    </source>
</evidence>
<dbReference type="InterPro" id="IPR013525">
    <property type="entry name" value="ABC2_TM"/>
</dbReference>
<reference evidence="11 12" key="1">
    <citation type="journal article" date="2013" name="BMC Genomics">
        <title>Reconstruction of the lipid metabolism for the microalga Monoraphidium neglectum from its genome sequence reveals characteristics suitable for biofuel production.</title>
        <authorList>
            <person name="Bogen C."/>
            <person name="Al-Dilaimi A."/>
            <person name="Albersmeier A."/>
            <person name="Wichmann J."/>
            <person name="Grundmann M."/>
            <person name="Rupp O."/>
            <person name="Lauersen K.J."/>
            <person name="Blifernez-Klassen O."/>
            <person name="Kalinowski J."/>
            <person name="Goesmann A."/>
            <person name="Mussgnug J.H."/>
            <person name="Kruse O."/>
        </authorList>
    </citation>
    <scope>NUCLEOTIDE SEQUENCE [LARGE SCALE GENOMIC DNA]</scope>
    <source>
        <strain evidence="11 12">SAG 48.87</strain>
    </source>
</reference>